<keyword evidence="1" id="KW-0812">Transmembrane</keyword>
<evidence type="ECO:0000313" key="3">
    <source>
        <dbReference type="Proteomes" id="UP000831068"/>
    </source>
</evidence>
<feature type="transmembrane region" description="Helical" evidence="1">
    <location>
        <begin position="65"/>
        <end position="86"/>
    </location>
</feature>
<dbReference type="Proteomes" id="UP000831068">
    <property type="component" value="Chromosome"/>
</dbReference>
<keyword evidence="1" id="KW-0472">Membrane</keyword>
<evidence type="ECO:0000256" key="1">
    <source>
        <dbReference type="SAM" id="Phobius"/>
    </source>
</evidence>
<dbReference type="RefSeq" id="WP_243576717.1">
    <property type="nucleotide sequence ID" value="NZ_CP094529.1"/>
</dbReference>
<evidence type="ECO:0000313" key="2">
    <source>
        <dbReference type="EMBL" id="UOE38411.1"/>
    </source>
</evidence>
<dbReference type="EMBL" id="CP094529">
    <property type="protein sequence ID" value="UOE38411.1"/>
    <property type="molecule type" value="Genomic_DNA"/>
</dbReference>
<feature type="transmembrane region" description="Helical" evidence="1">
    <location>
        <begin position="30"/>
        <end position="53"/>
    </location>
</feature>
<reference evidence="2 3" key="1">
    <citation type="submission" date="2022-03" db="EMBL/GenBank/DDBJ databases">
        <title>Chryseobacterium sp. isolated from the Andong Sikhe.</title>
        <authorList>
            <person name="Won M."/>
            <person name="Kim S.-J."/>
            <person name="Kwon S.-W."/>
        </authorList>
    </citation>
    <scope>NUCLEOTIDE SEQUENCE [LARGE SCALE GENOMIC DNA]</scope>
    <source>
        <strain evidence="2 3">ADR-1</strain>
    </source>
</reference>
<accession>A0ABY4BKI9</accession>
<keyword evidence="1" id="KW-1133">Transmembrane helix</keyword>
<keyword evidence="3" id="KW-1185">Reference proteome</keyword>
<sequence length="113" mass="13319">MISIIIAIGVFRYYQTLAVRYGKIHWKYGLLGMGVCLAVQFLFWLMYGMAGLILDLNHFSQEMEFWPFSIVNILSCIVSLIVVWRLRIFLEKKWKKEAEIRKEAEIENIGKNN</sequence>
<gene>
    <name evidence="2" type="ORF">MTP08_01140</name>
</gene>
<protein>
    <submittedName>
        <fullName evidence="2">Uncharacterized protein</fullName>
    </submittedName>
</protein>
<name>A0ABY4BKI9_9FLAO</name>
<organism evidence="2 3">
    <name type="scientific">Chryseobacterium oryzae</name>
    <dbReference type="NCBI Taxonomy" id="2929799"/>
    <lineage>
        <taxon>Bacteria</taxon>
        <taxon>Pseudomonadati</taxon>
        <taxon>Bacteroidota</taxon>
        <taxon>Flavobacteriia</taxon>
        <taxon>Flavobacteriales</taxon>
        <taxon>Weeksellaceae</taxon>
        <taxon>Chryseobacterium group</taxon>
        <taxon>Chryseobacterium</taxon>
    </lineage>
</organism>
<proteinExistence type="predicted"/>